<evidence type="ECO:0000313" key="1">
    <source>
        <dbReference type="EMBL" id="KHD05969.1"/>
    </source>
</evidence>
<dbReference type="EMBL" id="JSZA02000012">
    <property type="protein sequence ID" value="KHD05969.1"/>
    <property type="molecule type" value="Genomic_DNA"/>
</dbReference>
<reference evidence="1 2" key="1">
    <citation type="journal article" date="2016" name="Front. Microbiol.">
        <title>Single-Cell (Meta-)Genomics of a Dimorphic Candidatus Thiomargarita nelsonii Reveals Genomic Plasticity.</title>
        <authorList>
            <person name="Flood B.E."/>
            <person name="Fliss P."/>
            <person name="Jones D.S."/>
            <person name="Dick G.J."/>
            <person name="Jain S."/>
            <person name="Kaster A.K."/>
            <person name="Winkel M."/>
            <person name="Mussmann M."/>
            <person name="Bailey J."/>
        </authorList>
    </citation>
    <scope>NUCLEOTIDE SEQUENCE [LARGE SCALE GENOMIC DNA]</scope>
    <source>
        <strain evidence="1">Hydrate Ridge</strain>
    </source>
</reference>
<comment type="caution">
    <text evidence="1">The sequence shown here is derived from an EMBL/GenBank/DDBJ whole genome shotgun (WGS) entry which is preliminary data.</text>
</comment>
<evidence type="ECO:0000313" key="2">
    <source>
        <dbReference type="Proteomes" id="UP000030428"/>
    </source>
</evidence>
<protein>
    <submittedName>
        <fullName evidence="1">Uncharacterized protein</fullName>
    </submittedName>
</protein>
<gene>
    <name evidence="1" type="ORF">PN36_04285</name>
</gene>
<name>A0A0A6P6N6_9GAMM</name>
<proteinExistence type="predicted"/>
<organism evidence="1 2">
    <name type="scientific">Candidatus Thiomargarita nelsonii</name>
    <dbReference type="NCBI Taxonomy" id="1003181"/>
    <lineage>
        <taxon>Bacteria</taxon>
        <taxon>Pseudomonadati</taxon>
        <taxon>Pseudomonadota</taxon>
        <taxon>Gammaproteobacteria</taxon>
        <taxon>Thiotrichales</taxon>
        <taxon>Thiotrichaceae</taxon>
        <taxon>Thiomargarita</taxon>
    </lineage>
</organism>
<accession>A0A0A6P6N6</accession>
<sequence>MIILNLFQKSKVFFQVIGYHKTYQDAQVNAYVYWCATLRLNIEIILYCYQILIFLSTILKYRVVFRE</sequence>
<keyword evidence="2" id="KW-1185">Reference proteome</keyword>
<dbReference type="AlphaFoldDB" id="A0A0A6P6N6"/>
<dbReference type="Proteomes" id="UP000030428">
    <property type="component" value="Unassembled WGS sequence"/>
</dbReference>